<organism evidence="7 8">
    <name type="scientific">Acuticoccus mangrovi</name>
    <dbReference type="NCBI Taxonomy" id="2796142"/>
    <lineage>
        <taxon>Bacteria</taxon>
        <taxon>Pseudomonadati</taxon>
        <taxon>Pseudomonadota</taxon>
        <taxon>Alphaproteobacteria</taxon>
        <taxon>Hyphomicrobiales</taxon>
        <taxon>Amorphaceae</taxon>
        <taxon>Acuticoccus</taxon>
    </lineage>
</organism>
<dbReference type="SUPFAM" id="SSF47203">
    <property type="entry name" value="Acyl-CoA dehydrogenase C-terminal domain-like"/>
    <property type="match status" value="1"/>
</dbReference>
<comment type="similarity">
    <text evidence="1">Belongs to the acyl-CoA dehydrogenase family.</text>
</comment>
<feature type="region of interest" description="Disordered" evidence="4">
    <location>
        <begin position="1"/>
        <end position="31"/>
    </location>
</feature>
<comment type="caution">
    <text evidence="7">The sequence shown here is derived from an EMBL/GenBank/DDBJ whole genome shotgun (WGS) entry which is preliminary data.</text>
</comment>
<dbReference type="InterPro" id="IPR009075">
    <property type="entry name" value="AcylCo_DH/oxidase_C"/>
</dbReference>
<evidence type="ECO:0008006" key="9">
    <source>
        <dbReference type="Google" id="ProtNLM"/>
    </source>
</evidence>
<name>A0A934MN67_9HYPH</name>
<feature type="domain" description="Acyl-CoA dehydrogenase/oxidase C-terminal" evidence="5">
    <location>
        <begin position="303"/>
        <end position="448"/>
    </location>
</feature>
<evidence type="ECO:0000313" key="8">
    <source>
        <dbReference type="Proteomes" id="UP000609531"/>
    </source>
</evidence>
<dbReference type="Gene3D" id="6.10.250.600">
    <property type="match status" value="1"/>
</dbReference>
<accession>A0A934MN67</accession>
<evidence type="ECO:0000259" key="6">
    <source>
        <dbReference type="Pfam" id="PF18158"/>
    </source>
</evidence>
<sequence length="559" mass="59369">MHKTMDETLSRRAGARRATAASPRAPARQPDYAGLNAFASDPVLTASLDSTLDETTEDELTTLGTYWGSSEAQEVARLATAHGPALRPDDFEGRRIDQLEIHPAYHALMNRSVSAGLLSSAWEEGEDRRQHRLRAATLFLTAQCERGHLLPISATHAAVAALAHMPDLEAELFPLIASRRYDRRPVPLDDKEGATVTLALAERGAGVDRAAVAMRGEITGGDRIHVTGEKWFVCAPASDMALVLCTTPEGPTAAMVPRFAPENAEAIRIAGLKSVGGFAAQAIAGVAFDGAAARLVGEPGRGLQVLRDVRTLTQLDAVVIAAGAMRAAVSRVAHHARYAQSLDRALIAQPLHARVLADLALESAAQTALAMRLAIAFDQAFERDGDHALARLVTPAARVYALTIAPSFAIEAVEAIGAHAAISTHPAARIATDLAALAQWDGTTNEAALEVAAMVERDPAVLRDALDEIGADLGGQNEDIVEDIARLGERAAQDASLARTFAEQLAMAAAAAAMRRNLPRMISEAYIASRLRERFRAAYGALDGRFDAGAVIEFVVPED</sequence>
<dbReference type="Pfam" id="PF18158">
    <property type="entry name" value="AidB_N"/>
    <property type="match status" value="1"/>
</dbReference>
<dbReference type="Gene3D" id="1.20.140.10">
    <property type="entry name" value="Butyryl-CoA Dehydrogenase, subunit A, domain 3"/>
    <property type="match status" value="1"/>
</dbReference>
<dbReference type="Gene3D" id="2.40.110.20">
    <property type="match status" value="1"/>
</dbReference>
<dbReference type="RefSeq" id="WP_198883817.1">
    <property type="nucleotide sequence ID" value="NZ_JAEKJA010000021.1"/>
</dbReference>
<dbReference type="AlphaFoldDB" id="A0A934MN67"/>
<feature type="compositionally biased region" description="Low complexity" evidence="4">
    <location>
        <begin position="16"/>
        <end position="28"/>
    </location>
</feature>
<evidence type="ECO:0000313" key="7">
    <source>
        <dbReference type="EMBL" id="MBJ3777914.1"/>
    </source>
</evidence>
<dbReference type="InterPro" id="IPR041504">
    <property type="entry name" value="AidB_N"/>
</dbReference>
<protein>
    <recommendedName>
        <fullName evidence="9">Acyl-CoA dehydrogenase</fullName>
    </recommendedName>
</protein>
<proteinExistence type="inferred from homology"/>
<dbReference type="EMBL" id="JAEKJA010000021">
    <property type="protein sequence ID" value="MBJ3777914.1"/>
    <property type="molecule type" value="Genomic_DNA"/>
</dbReference>
<dbReference type="PANTHER" id="PTHR42707:SF3">
    <property type="entry name" value="ACYL-COA DEHYDROGENASE AIDB-RELATED"/>
    <property type="match status" value="1"/>
</dbReference>
<evidence type="ECO:0000256" key="1">
    <source>
        <dbReference type="ARBA" id="ARBA00009347"/>
    </source>
</evidence>
<feature type="domain" description="Adaptive response protein AidB N-terminal" evidence="6">
    <location>
        <begin position="30"/>
        <end position="182"/>
    </location>
</feature>
<evidence type="ECO:0000256" key="2">
    <source>
        <dbReference type="ARBA" id="ARBA00022630"/>
    </source>
</evidence>
<dbReference type="InterPro" id="IPR052904">
    <property type="entry name" value="Acyl-CoA_dehydrogenase-like"/>
</dbReference>
<reference evidence="7" key="1">
    <citation type="submission" date="2020-12" db="EMBL/GenBank/DDBJ databases">
        <title>Bacterial taxonomy.</title>
        <authorList>
            <person name="Pan X."/>
        </authorList>
    </citation>
    <scope>NUCLEOTIDE SEQUENCE</scope>
    <source>
        <strain evidence="7">B2012</strain>
    </source>
</reference>
<feature type="compositionally biased region" description="Basic and acidic residues" evidence="4">
    <location>
        <begin position="1"/>
        <end position="10"/>
    </location>
</feature>
<evidence type="ECO:0000259" key="5">
    <source>
        <dbReference type="Pfam" id="PF00441"/>
    </source>
</evidence>
<gene>
    <name evidence="7" type="ORF">JCR33_19590</name>
</gene>
<dbReference type="InterPro" id="IPR036250">
    <property type="entry name" value="AcylCo_DH-like_C"/>
</dbReference>
<dbReference type="Proteomes" id="UP000609531">
    <property type="component" value="Unassembled WGS sequence"/>
</dbReference>
<dbReference type="PANTHER" id="PTHR42707">
    <property type="entry name" value="ACYL-COA DEHYDROGENASE"/>
    <property type="match status" value="1"/>
</dbReference>
<dbReference type="InterPro" id="IPR009100">
    <property type="entry name" value="AcylCoA_DH/oxidase_NM_dom_sf"/>
</dbReference>
<keyword evidence="2" id="KW-0285">Flavoprotein</keyword>
<dbReference type="Pfam" id="PF00441">
    <property type="entry name" value="Acyl-CoA_dh_1"/>
    <property type="match status" value="1"/>
</dbReference>
<dbReference type="SUPFAM" id="SSF56645">
    <property type="entry name" value="Acyl-CoA dehydrogenase NM domain-like"/>
    <property type="match status" value="1"/>
</dbReference>
<keyword evidence="8" id="KW-1185">Reference proteome</keyword>
<evidence type="ECO:0000256" key="3">
    <source>
        <dbReference type="ARBA" id="ARBA00022827"/>
    </source>
</evidence>
<dbReference type="GO" id="GO:0003995">
    <property type="term" value="F:acyl-CoA dehydrogenase activity"/>
    <property type="evidence" value="ECO:0007669"/>
    <property type="project" value="TreeGrafter"/>
</dbReference>
<keyword evidence="3" id="KW-0274">FAD</keyword>
<evidence type="ECO:0000256" key="4">
    <source>
        <dbReference type="SAM" id="MobiDB-lite"/>
    </source>
</evidence>